<dbReference type="AlphaFoldDB" id="A0AAD7SRU3"/>
<dbReference type="Proteomes" id="UP001221898">
    <property type="component" value="Unassembled WGS sequence"/>
</dbReference>
<feature type="compositionally biased region" description="Basic and acidic residues" evidence="1">
    <location>
        <begin position="369"/>
        <end position="392"/>
    </location>
</feature>
<comment type="caution">
    <text evidence="2">The sequence shown here is derived from an EMBL/GenBank/DDBJ whole genome shotgun (WGS) entry which is preliminary data.</text>
</comment>
<proteinExistence type="predicted"/>
<dbReference type="EMBL" id="JAINUG010000038">
    <property type="protein sequence ID" value="KAJ8407468.1"/>
    <property type="molecule type" value="Genomic_DNA"/>
</dbReference>
<reference evidence="2" key="1">
    <citation type="journal article" date="2023" name="Science">
        <title>Genome structures resolve the early diversification of teleost fishes.</title>
        <authorList>
            <person name="Parey E."/>
            <person name="Louis A."/>
            <person name="Montfort J."/>
            <person name="Bouchez O."/>
            <person name="Roques C."/>
            <person name="Iampietro C."/>
            <person name="Lluch J."/>
            <person name="Castinel A."/>
            <person name="Donnadieu C."/>
            <person name="Desvignes T."/>
            <person name="Floi Bucao C."/>
            <person name="Jouanno E."/>
            <person name="Wen M."/>
            <person name="Mejri S."/>
            <person name="Dirks R."/>
            <person name="Jansen H."/>
            <person name="Henkel C."/>
            <person name="Chen W.J."/>
            <person name="Zahm M."/>
            <person name="Cabau C."/>
            <person name="Klopp C."/>
            <person name="Thompson A.W."/>
            <person name="Robinson-Rechavi M."/>
            <person name="Braasch I."/>
            <person name="Lecointre G."/>
            <person name="Bobe J."/>
            <person name="Postlethwait J.H."/>
            <person name="Berthelot C."/>
            <person name="Roest Crollius H."/>
            <person name="Guiguen Y."/>
        </authorList>
    </citation>
    <scope>NUCLEOTIDE SEQUENCE</scope>
    <source>
        <strain evidence="2">NC1722</strain>
    </source>
</reference>
<evidence type="ECO:0000313" key="3">
    <source>
        <dbReference type="Proteomes" id="UP001221898"/>
    </source>
</evidence>
<accession>A0AAD7SRU3</accession>
<keyword evidence="3" id="KW-1185">Reference proteome</keyword>
<name>A0AAD7SRU3_9TELE</name>
<protein>
    <submittedName>
        <fullName evidence="2">Uncharacterized protein</fullName>
    </submittedName>
</protein>
<gene>
    <name evidence="2" type="ORF">AAFF_G00273250</name>
</gene>
<sequence length="398" mass="45822">MDGRIENKWARVPKAWEGPTFQCNTPNEENQLMVSYEILDTDTRILSKLGNEGSPLSYEEEMNKEDDAVSVSPRVSRKQMTLVSDLEQTMPLPDFVNALRDLLELAPGVLLGEEQDMEAEWAEARNESLRVLEEGLATLQDDVAKSLVHLLDVLDRSQRLRRRARKAERRSEKERWRKGRAEADKWTKQWAEKWEGWSCEKDEDEEEEDVGEMCLEVTHEMQMALDKAELEREEEIAGSDSTADKQELAAIGLLMDELGAVEETCRRHCKIIQDRMVHLWETIEKNRLVKTVNSELGEQYPRTVAPLAIVESCLTRGRRPLLPPITSLTEEGCKRSTLLFEAGAPTQGNVWHMEPLAEIHRERKKKKTNKVDVKVGEEEEACDRNGESESVRKNWKQR</sequence>
<evidence type="ECO:0000313" key="2">
    <source>
        <dbReference type="EMBL" id="KAJ8407468.1"/>
    </source>
</evidence>
<evidence type="ECO:0000256" key="1">
    <source>
        <dbReference type="SAM" id="MobiDB-lite"/>
    </source>
</evidence>
<feature type="region of interest" description="Disordered" evidence="1">
    <location>
        <begin position="362"/>
        <end position="398"/>
    </location>
</feature>
<organism evidence="2 3">
    <name type="scientific">Aldrovandia affinis</name>
    <dbReference type="NCBI Taxonomy" id="143900"/>
    <lineage>
        <taxon>Eukaryota</taxon>
        <taxon>Metazoa</taxon>
        <taxon>Chordata</taxon>
        <taxon>Craniata</taxon>
        <taxon>Vertebrata</taxon>
        <taxon>Euteleostomi</taxon>
        <taxon>Actinopterygii</taxon>
        <taxon>Neopterygii</taxon>
        <taxon>Teleostei</taxon>
        <taxon>Notacanthiformes</taxon>
        <taxon>Halosauridae</taxon>
        <taxon>Aldrovandia</taxon>
    </lineage>
</organism>